<dbReference type="EMBL" id="VSSQ01079568">
    <property type="protein sequence ID" value="MPN29051.1"/>
    <property type="molecule type" value="Genomic_DNA"/>
</dbReference>
<organism evidence="1">
    <name type="scientific">bioreactor metagenome</name>
    <dbReference type="NCBI Taxonomy" id="1076179"/>
    <lineage>
        <taxon>unclassified sequences</taxon>
        <taxon>metagenomes</taxon>
        <taxon>ecological metagenomes</taxon>
    </lineage>
</organism>
<dbReference type="NCBIfam" id="NF038093">
    <property type="entry name" value="GrdX"/>
    <property type="match status" value="1"/>
</dbReference>
<gene>
    <name evidence="1" type="ORF">SDC9_176499</name>
</gene>
<sequence>MILTNNILLREQNTVLWVEGDQVDVLKKARDLIHRGHRLLTSPLAASGRMHFSPVRSILLTDEAEQPEEDSILAIENSLQLLETSLAVHRVDYKNKDDYGFIDNELLTQALNEINELDARYQQIGGNQFETGKTQG</sequence>
<name>A0A645GQ70_9ZZZZ</name>
<comment type="caution">
    <text evidence="1">The sequence shown here is derived from an EMBL/GenBank/DDBJ whole genome shotgun (WGS) entry which is preliminary data.</text>
</comment>
<protein>
    <submittedName>
        <fullName evidence="1">Uncharacterized protein</fullName>
    </submittedName>
</protein>
<accession>A0A645GQ70</accession>
<reference evidence="1" key="1">
    <citation type="submission" date="2019-08" db="EMBL/GenBank/DDBJ databases">
        <authorList>
            <person name="Kucharzyk K."/>
            <person name="Murdoch R.W."/>
            <person name="Higgins S."/>
            <person name="Loffler F."/>
        </authorList>
    </citation>
    <scope>NUCLEOTIDE SEQUENCE</scope>
</reference>
<dbReference type="AlphaFoldDB" id="A0A645GQ70"/>
<evidence type="ECO:0000313" key="1">
    <source>
        <dbReference type="EMBL" id="MPN29051.1"/>
    </source>
</evidence>
<proteinExistence type="predicted"/>
<dbReference type="InterPro" id="IPR047735">
    <property type="entry name" value="GrdX-like"/>
</dbReference>